<dbReference type="CDD" id="cd02440">
    <property type="entry name" value="AdoMet_MTases"/>
    <property type="match status" value="1"/>
</dbReference>
<keyword evidence="9" id="KW-1185">Reference proteome</keyword>
<dbReference type="EMBL" id="WOSW01000030">
    <property type="protein sequence ID" value="NHO33506.1"/>
    <property type="molecule type" value="Genomic_DNA"/>
</dbReference>
<evidence type="ECO:0000256" key="5">
    <source>
        <dbReference type="ARBA" id="ARBA00022691"/>
    </source>
</evidence>
<sequence length="493" mass="54803">MLQQLDTADTVRRTVAPGIAQKHKAEFGQFLTPSSVARFMASLFPESRIKTCRLLDAGAGVGALSCAFLDRWTAGGFGFDAVEATAYEIDDHLRGHLAQHLAGYRGVVPRIIAGDYIELVTADDLFTAKQPSGYTHAILNPPYKKINSNSSHRLALRRVGIETVNLYSAFVALAVTQAAPGGQIVAIIPRSFCNGPYYRPFRDFILERAAIRHMHLFDSRSKAFKDDEVLQENIIVRLERGGLQGAVTVSTSTDDTFSDLVTHTHQFDRIVFPDDPERFIHVPTSPEKNTIELSPAIRCTLSDLGIKVSTGPVVDFRLKQYLRDMPKKGTVPLLYPGHFSSTGTTWPIEGMKKPNAIERNADTEKWLYPSGFYCVVRRFSSKEEKRRIVASVVEPGVFGGMPMLGFENHLNVFHENRHGLSEALARGLAVFLNTTAVDENFRRFNGHTQVNATDLKLMKYPSRESLIELGEWVMQHAKPTQGQIDAKLGTLTA</sequence>
<protein>
    <recommendedName>
        <fullName evidence="2">site-specific DNA-methyltransferase (adenine-specific)</fullName>
        <ecNumber evidence="2">2.1.1.72</ecNumber>
    </recommendedName>
</protein>
<dbReference type="EC" id="2.1.1.72" evidence="2"/>
<dbReference type="InterPro" id="IPR029063">
    <property type="entry name" value="SAM-dependent_MTases_sf"/>
</dbReference>
<evidence type="ECO:0000256" key="2">
    <source>
        <dbReference type="ARBA" id="ARBA00011900"/>
    </source>
</evidence>
<keyword evidence="4" id="KW-0808">Transferase</keyword>
<dbReference type="SUPFAM" id="SSF53335">
    <property type="entry name" value="S-adenosyl-L-methionine-dependent methyltransferases"/>
    <property type="match status" value="1"/>
</dbReference>
<gene>
    <name evidence="8" type="ORF">GOB84_13230</name>
</gene>
<evidence type="ECO:0000313" key="9">
    <source>
        <dbReference type="Proteomes" id="UP000615326"/>
    </source>
</evidence>
<dbReference type="PRINTS" id="PR00507">
    <property type="entry name" value="N12N6MTFRASE"/>
</dbReference>
<feature type="domain" description="Type II methyltransferase M.TaqI-like" evidence="7">
    <location>
        <begin position="128"/>
        <end position="224"/>
    </location>
</feature>
<dbReference type="PANTHER" id="PTHR33841:SF5">
    <property type="entry name" value="DNA METHYLASE (MODIFICATION METHYLASE) (METHYLTRANSFERASE)-RELATED"/>
    <property type="match status" value="1"/>
</dbReference>
<dbReference type="Proteomes" id="UP000615326">
    <property type="component" value="Unassembled WGS sequence"/>
</dbReference>
<name>A0ABX0KEH3_9PROT</name>
<dbReference type="InterPro" id="IPR011639">
    <property type="entry name" value="MethylTrfase_TaqI-like_dom"/>
</dbReference>
<keyword evidence="5" id="KW-0949">S-adenosyl-L-methionine</keyword>
<dbReference type="Gene3D" id="3.40.50.150">
    <property type="entry name" value="Vaccinia Virus protein VP39"/>
    <property type="match status" value="1"/>
</dbReference>
<dbReference type="PANTHER" id="PTHR33841">
    <property type="entry name" value="DNA METHYLTRANSFERASE YEEA-RELATED"/>
    <property type="match status" value="1"/>
</dbReference>
<accession>A0ABX0KEH3</accession>
<dbReference type="InterPro" id="IPR050953">
    <property type="entry name" value="N4_N6_ade-DNA_methylase"/>
</dbReference>
<evidence type="ECO:0000256" key="3">
    <source>
        <dbReference type="ARBA" id="ARBA00022603"/>
    </source>
</evidence>
<dbReference type="GO" id="GO:0008168">
    <property type="term" value="F:methyltransferase activity"/>
    <property type="evidence" value="ECO:0007669"/>
    <property type="project" value="UniProtKB-KW"/>
</dbReference>
<organism evidence="8 9">
    <name type="scientific">Acetobacter fallax</name>
    <dbReference type="NCBI Taxonomy" id="1737473"/>
    <lineage>
        <taxon>Bacteria</taxon>
        <taxon>Pseudomonadati</taxon>
        <taxon>Pseudomonadota</taxon>
        <taxon>Alphaproteobacteria</taxon>
        <taxon>Acetobacterales</taxon>
        <taxon>Acetobacteraceae</taxon>
        <taxon>Acetobacter</taxon>
    </lineage>
</organism>
<evidence type="ECO:0000256" key="6">
    <source>
        <dbReference type="ARBA" id="ARBA00047942"/>
    </source>
</evidence>
<comment type="caution">
    <text evidence="8">The sequence shown here is derived from an EMBL/GenBank/DDBJ whole genome shotgun (WGS) entry which is preliminary data.</text>
</comment>
<reference evidence="8 9" key="1">
    <citation type="journal article" date="2020" name="Int. J. Syst. Evol. Microbiol.">
        <title>Novel acetic acid bacteria from cider fermentations: Acetobacter conturbans sp. nov. and Acetobacter fallax sp. nov.</title>
        <authorList>
            <person name="Sombolestani A.S."/>
            <person name="Cleenwerck I."/>
            <person name="Cnockaert M."/>
            <person name="Borremans W."/>
            <person name="Wieme A.D."/>
            <person name="De Vuyst L."/>
            <person name="Vandamme P."/>
        </authorList>
    </citation>
    <scope>NUCLEOTIDE SEQUENCE [LARGE SCALE GENOMIC DNA]</scope>
    <source>
        <strain evidence="8 9">LMG 1637</strain>
    </source>
</reference>
<proteinExistence type="inferred from homology"/>
<comment type="similarity">
    <text evidence="1">Belongs to the N(4)/N(6)-methyltransferase family.</text>
</comment>
<evidence type="ECO:0000256" key="1">
    <source>
        <dbReference type="ARBA" id="ARBA00006594"/>
    </source>
</evidence>
<keyword evidence="3 8" id="KW-0489">Methyltransferase</keyword>
<comment type="catalytic activity">
    <reaction evidence="6">
        <text>a 2'-deoxyadenosine in DNA + S-adenosyl-L-methionine = an N(6)-methyl-2'-deoxyadenosine in DNA + S-adenosyl-L-homocysteine + H(+)</text>
        <dbReference type="Rhea" id="RHEA:15197"/>
        <dbReference type="Rhea" id="RHEA-COMP:12418"/>
        <dbReference type="Rhea" id="RHEA-COMP:12419"/>
        <dbReference type="ChEBI" id="CHEBI:15378"/>
        <dbReference type="ChEBI" id="CHEBI:57856"/>
        <dbReference type="ChEBI" id="CHEBI:59789"/>
        <dbReference type="ChEBI" id="CHEBI:90615"/>
        <dbReference type="ChEBI" id="CHEBI:90616"/>
        <dbReference type="EC" id="2.1.1.72"/>
    </reaction>
</comment>
<evidence type="ECO:0000313" key="8">
    <source>
        <dbReference type="EMBL" id="NHO33506.1"/>
    </source>
</evidence>
<evidence type="ECO:0000259" key="7">
    <source>
        <dbReference type="Pfam" id="PF07669"/>
    </source>
</evidence>
<dbReference type="GO" id="GO:0032259">
    <property type="term" value="P:methylation"/>
    <property type="evidence" value="ECO:0007669"/>
    <property type="project" value="UniProtKB-KW"/>
</dbReference>
<evidence type="ECO:0000256" key="4">
    <source>
        <dbReference type="ARBA" id="ARBA00022679"/>
    </source>
</evidence>
<dbReference type="RefSeq" id="WP_173578029.1">
    <property type="nucleotide sequence ID" value="NZ_WOSW01000030.1"/>
</dbReference>
<dbReference type="Pfam" id="PF07669">
    <property type="entry name" value="Eco57I"/>
    <property type="match status" value="1"/>
</dbReference>